<dbReference type="SUPFAM" id="SSF82607">
    <property type="entry name" value="YbaB-like"/>
    <property type="match status" value="1"/>
</dbReference>
<dbReference type="InterPro" id="IPR004401">
    <property type="entry name" value="YbaB/EbfC"/>
</dbReference>
<sequence>MLNFDKLKQAGSLMKQMNNLKKKIDQLESVAETNDGSVKVIVKGTSSIKSIEIDSSLLNENSKNNLEKNLVKIINEALKKAENSSKNIMSEVTGGLNIPGM</sequence>
<dbReference type="GO" id="GO:0003677">
    <property type="term" value="F:DNA binding"/>
    <property type="evidence" value="ECO:0007669"/>
    <property type="project" value="UniProtKB-KW"/>
</dbReference>
<dbReference type="PANTHER" id="PTHR33449:SF1">
    <property type="entry name" value="NUCLEOID-ASSOCIATED PROTEIN YBAB"/>
    <property type="match status" value="1"/>
</dbReference>
<dbReference type="EMBL" id="UINC01117944">
    <property type="protein sequence ID" value="SVC90728.1"/>
    <property type="molecule type" value="Genomic_DNA"/>
</dbReference>
<dbReference type="PIRSF" id="PIRSF004555">
    <property type="entry name" value="UCP004555"/>
    <property type="match status" value="1"/>
</dbReference>
<protein>
    <recommendedName>
        <fullName evidence="3">Nucleoid-associated protein</fullName>
    </recommendedName>
</protein>
<evidence type="ECO:0000256" key="1">
    <source>
        <dbReference type="ARBA" id="ARBA00023125"/>
    </source>
</evidence>
<dbReference type="InterPro" id="IPR036894">
    <property type="entry name" value="YbaB-like_sf"/>
</dbReference>
<keyword evidence="1" id="KW-0238">DNA-binding</keyword>
<organism evidence="2">
    <name type="scientific">marine metagenome</name>
    <dbReference type="NCBI Taxonomy" id="408172"/>
    <lineage>
        <taxon>unclassified sequences</taxon>
        <taxon>metagenomes</taxon>
        <taxon>ecological metagenomes</taxon>
    </lineage>
</organism>
<dbReference type="AlphaFoldDB" id="A0A382R0X3"/>
<dbReference type="Gene3D" id="3.30.1310.10">
    <property type="entry name" value="Nucleoid-associated protein YbaB-like domain"/>
    <property type="match status" value="1"/>
</dbReference>
<gene>
    <name evidence="2" type="ORF">METZ01_LOCUS343582</name>
</gene>
<evidence type="ECO:0000313" key="2">
    <source>
        <dbReference type="EMBL" id="SVC90728.1"/>
    </source>
</evidence>
<dbReference type="NCBIfam" id="TIGR00103">
    <property type="entry name" value="DNA_YbaB_EbfC"/>
    <property type="match status" value="1"/>
</dbReference>
<dbReference type="GO" id="GO:0005829">
    <property type="term" value="C:cytosol"/>
    <property type="evidence" value="ECO:0007669"/>
    <property type="project" value="TreeGrafter"/>
</dbReference>
<name>A0A382R0X3_9ZZZZ</name>
<accession>A0A382R0X3</accession>
<proteinExistence type="predicted"/>
<evidence type="ECO:0008006" key="3">
    <source>
        <dbReference type="Google" id="ProtNLM"/>
    </source>
</evidence>
<dbReference type="PANTHER" id="PTHR33449">
    <property type="entry name" value="NUCLEOID-ASSOCIATED PROTEIN YBAB"/>
    <property type="match status" value="1"/>
</dbReference>
<reference evidence="2" key="1">
    <citation type="submission" date="2018-05" db="EMBL/GenBank/DDBJ databases">
        <authorList>
            <person name="Lanie J.A."/>
            <person name="Ng W.-L."/>
            <person name="Kazmierczak K.M."/>
            <person name="Andrzejewski T.M."/>
            <person name="Davidsen T.M."/>
            <person name="Wayne K.J."/>
            <person name="Tettelin H."/>
            <person name="Glass J.I."/>
            <person name="Rusch D."/>
            <person name="Podicherti R."/>
            <person name="Tsui H.-C.T."/>
            <person name="Winkler M.E."/>
        </authorList>
    </citation>
    <scope>NUCLEOTIDE SEQUENCE</scope>
</reference>
<dbReference type="Pfam" id="PF02575">
    <property type="entry name" value="YbaB_DNA_bd"/>
    <property type="match status" value="1"/>
</dbReference>